<dbReference type="RefSeq" id="WP_262396560.1">
    <property type="nucleotide sequence ID" value="NZ_JACRTC010000001.1"/>
</dbReference>
<dbReference type="GO" id="GO:0016773">
    <property type="term" value="F:phosphotransferase activity, alcohol group as acceptor"/>
    <property type="evidence" value="ECO:0007669"/>
    <property type="project" value="InterPro"/>
</dbReference>
<dbReference type="PANTHER" id="PTHR43095">
    <property type="entry name" value="SUGAR KINASE"/>
    <property type="match status" value="1"/>
</dbReference>
<dbReference type="Pfam" id="PF02782">
    <property type="entry name" value="FGGY_C"/>
    <property type="match status" value="1"/>
</dbReference>
<dbReference type="EMBL" id="JACRTC010000001">
    <property type="protein sequence ID" value="MBC8569462.1"/>
    <property type="molecule type" value="Genomic_DNA"/>
</dbReference>
<feature type="domain" description="Carbohydrate kinase FGGY C-terminal" evidence="5">
    <location>
        <begin position="279"/>
        <end position="448"/>
    </location>
</feature>
<dbReference type="InterPro" id="IPR043129">
    <property type="entry name" value="ATPase_NBD"/>
</dbReference>
<evidence type="ECO:0000313" key="7">
    <source>
        <dbReference type="Proteomes" id="UP000660861"/>
    </source>
</evidence>
<dbReference type="Pfam" id="PF00370">
    <property type="entry name" value="FGGY_N"/>
    <property type="match status" value="1"/>
</dbReference>
<evidence type="ECO:0000259" key="5">
    <source>
        <dbReference type="Pfam" id="PF02782"/>
    </source>
</evidence>
<evidence type="ECO:0008006" key="8">
    <source>
        <dbReference type="Google" id="ProtNLM"/>
    </source>
</evidence>
<feature type="domain" description="Carbohydrate kinase FGGY N-terminal" evidence="4">
    <location>
        <begin position="3"/>
        <end position="243"/>
    </location>
</feature>
<evidence type="ECO:0000256" key="2">
    <source>
        <dbReference type="ARBA" id="ARBA00022679"/>
    </source>
</evidence>
<dbReference type="InterPro" id="IPR050406">
    <property type="entry name" value="FGGY_Carb_Kinase"/>
</dbReference>
<dbReference type="SUPFAM" id="SSF53067">
    <property type="entry name" value="Actin-like ATPase domain"/>
    <property type="match status" value="2"/>
</dbReference>
<keyword evidence="2" id="KW-0808">Transferase</keyword>
<name>A0A926IAU0_9FIRM</name>
<dbReference type="GO" id="GO:0016301">
    <property type="term" value="F:kinase activity"/>
    <property type="evidence" value="ECO:0007669"/>
    <property type="project" value="UniProtKB-KW"/>
</dbReference>
<keyword evidence="3" id="KW-0418">Kinase</keyword>
<comment type="similarity">
    <text evidence="1">Belongs to the FGGY kinase family.</text>
</comment>
<dbReference type="GO" id="GO:0005975">
    <property type="term" value="P:carbohydrate metabolic process"/>
    <property type="evidence" value="ECO:0007669"/>
    <property type="project" value="InterPro"/>
</dbReference>
<dbReference type="InterPro" id="IPR000577">
    <property type="entry name" value="Carb_kinase_FGGY"/>
</dbReference>
<dbReference type="InterPro" id="IPR018484">
    <property type="entry name" value="FGGY_N"/>
</dbReference>
<accession>A0A926IAU0</accession>
<dbReference type="InterPro" id="IPR018483">
    <property type="entry name" value="Carb_kinase_FGGY_CS"/>
</dbReference>
<dbReference type="Proteomes" id="UP000660861">
    <property type="component" value="Unassembled WGS sequence"/>
</dbReference>
<protein>
    <recommendedName>
        <fullName evidence="8">Carbohydrate kinase</fullName>
    </recommendedName>
</protein>
<dbReference type="PIRSF" id="PIRSF000538">
    <property type="entry name" value="GlpK"/>
    <property type="match status" value="1"/>
</dbReference>
<dbReference type="PROSITE" id="PS00933">
    <property type="entry name" value="FGGY_KINASES_1"/>
    <property type="match status" value="1"/>
</dbReference>
<sequence>MAIAGLDVGTSGCKFTIINDAGEVCGTDYCAYEAIREGGYHELDGHDIWNAVKQVIRNAAAQCPEETIEAFGVDSLGEMTIPMDKDDNMIGRGIIYTDWRGEEEMNELTEKMGGKARIMEITGVAPATFFTVCKVMWLKRHTDIYDRADKLPLIEDFIIYLLTGKRMISYSLAARTMALDIRTLTWSQEICDAAGIDPRKFSTPVPSGTIVGPVKPELAKELGLSPETRVCTGGHDQACCAVGSGVLRPGICCDVTGTIHVSTMYVEKFEPDDFLLNNTIPTVPHAVKGAYYSYTETATGGVLLQWFRDTIARYEYELAKKEGKDIYYELDKQVRDAPSGLLITPHFAGTGTPDHNPHARAAILNVSLETKPIDIYKGLMEGLAYEMRTFYDLLEGEGIRIDEFRAGGGGAKSPVWLQIKADITGKSFTALKNAEAGTVGCIMLTGVALGKYKDLSEAADRLIRLGKTYVPNPEKSKIYDEYYEKYKRMYAGVKEIMK</sequence>
<dbReference type="CDD" id="cd07773">
    <property type="entry name" value="ASKHA_NBD_FGGY_FK"/>
    <property type="match status" value="1"/>
</dbReference>
<dbReference type="InterPro" id="IPR018485">
    <property type="entry name" value="FGGY_C"/>
</dbReference>
<evidence type="ECO:0000256" key="3">
    <source>
        <dbReference type="ARBA" id="ARBA00022777"/>
    </source>
</evidence>
<evidence type="ECO:0000256" key="1">
    <source>
        <dbReference type="ARBA" id="ARBA00009156"/>
    </source>
</evidence>
<gene>
    <name evidence="6" type="ORF">H8709_01275</name>
</gene>
<keyword evidence="7" id="KW-1185">Reference proteome</keyword>
<proteinExistence type="inferred from homology"/>
<dbReference type="AlphaFoldDB" id="A0A926IAU0"/>
<evidence type="ECO:0000259" key="4">
    <source>
        <dbReference type="Pfam" id="PF00370"/>
    </source>
</evidence>
<organism evidence="6 7">
    <name type="scientific">Zongyangia hominis</name>
    <dbReference type="NCBI Taxonomy" id="2763677"/>
    <lineage>
        <taxon>Bacteria</taxon>
        <taxon>Bacillati</taxon>
        <taxon>Bacillota</taxon>
        <taxon>Clostridia</taxon>
        <taxon>Eubacteriales</taxon>
        <taxon>Oscillospiraceae</taxon>
        <taxon>Zongyangia</taxon>
    </lineage>
</organism>
<dbReference type="Gene3D" id="3.30.420.40">
    <property type="match status" value="2"/>
</dbReference>
<comment type="caution">
    <text evidence="6">The sequence shown here is derived from an EMBL/GenBank/DDBJ whole genome shotgun (WGS) entry which is preliminary data.</text>
</comment>
<evidence type="ECO:0000313" key="6">
    <source>
        <dbReference type="EMBL" id="MBC8569462.1"/>
    </source>
</evidence>
<reference evidence="6" key="1">
    <citation type="submission" date="2020-08" db="EMBL/GenBank/DDBJ databases">
        <title>Genome public.</title>
        <authorList>
            <person name="Liu C."/>
            <person name="Sun Q."/>
        </authorList>
    </citation>
    <scope>NUCLEOTIDE SEQUENCE</scope>
    <source>
        <strain evidence="6">NSJ-54</strain>
    </source>
</reference>